<sequence length="163" mass="19005">LENSLASCCREFRSIVTSEHFWKRKLARSGLPLLQKGKSFAQWKSIYRFSLQVAREAANKKSMLLSLCKIPSLDYLTCDEVGKEKIFGFFSLARKYQAYRHSSELFVYVSLEGYGTRSSLSYKIFSAERKDFFTSKFAKKILFYVPLSEKSYNLLLYKLTYAQ</sequence>
<evidence type="ECO:0000313" key="1">
    <source>
        <dbReference type="EMBL" id="SPN79662.1"/>
    </source>
</evidence>
<dbReference type="EMBL" id="LT994651">
    <property type="protein sequence ID" value="SPN79662.1"/>
    <property type="molecule type" value="Genomic_DNA"/>
</dbReference>
<protein>
    <submittedName>
        <fullName evidence="1">F-box domain-containing protein</fullName>
    </submittedName>
</protein>
<feature type="non-terminal residue" evidence="1">
    <location>
        <position position="1"/>
    </location>
</feature>
<organism evidence="1">
    <name type="scientific">Brazilian cedratvirus IHUMI</name>
    <dbReference type="NCBI Taxonomy" id="2126980"/>
    <lineage>
        <taxon>Viruses</taxon>
        <taxon>Pithoviruses</taxon>
        <taxon>Orthocedratvirinae</taxon>
        <taxon>Alphacedratvirus</taxon>
        <taxon>Alphacedratvirus brasiliense</taxon>
    </lineage>
</organism>
<accession>A0A2R8FFC1</accession>
<name>A0A2R8FFC1_9VIRU</name>
<keyword evidence="2" id="KW-1185">Reference proteome</keyword>
<dbReference type="InterPro" id="IPR036047">
    <property type="entry name" value="F-box-like_dom_sf"/>
</dbReference>
<dbReference type="Proteomes" id="UP000273054">
    <property type="component" value="Segment"/>
</dbReference>
<dbReference type="SUPFAM" id="SSF81383">
    <property type="entry name" value="F-box domain"/>
    <property type="match status" value="1"/>
</dbReference>
<reference evidence="1" key="1">
    <citation type="submission" date="2018-03" db="EMBL/GenBank/DDBJ databases">
        <authorList>
            <consortium name="Urmite Genomes"/>
        </authorList>
    </citation>
    <scope>NUCLEOTIDE SEQUENCE [LARGE SCALE GENOMIC DNA]</scope>
    <source>
        <strain evidence="1">IHUMI-27.7</strain>
    </source>
</reference>
<evidence type="ECO:0000313" key="2">
    <source>
        <dbReference type="Proteomes" id="UP000273054"/>
    </source>
</evidence>
<gene>
    <name evidence="1" type="ORF">BRZCDTV_460</name>
</gene>
<proteinExistence type="predicted"/>